<dbReference type="AlphaFoldDB" id="A0A4V6AUJ8"/>
<evidence type="ECO:0000313" key="2">
    <source>
        <dbReference type="Proteomes" id="UP000305929"/>
    </source>
</evidence>
<accession>A0A4V6AUJ8</accession>
<proteinExistence type="predicted"/>
<protein>
    <submittedName>
        <fullName evidence="1">Uncharacterized protein</fullName>
    </submittedName>
</protein>
<dbReference type="EMBL" id="SZNQ01000003">
    <property type="protein sequence ID" value="TKS96252.1"/>
    <property type="molecule type" value="Genomic_DNA"/>
</dbReference>
<dbReference type="Proteomes" id="UP000305929">
    <property type="component" value="Unassembled WGS sequence"/>
</dbReference>
<sequence length="113" mass="12590">MALFTRNTDDNSNASQQRWLQRRVARAVFDGAQFIDRYAVLRWDTDRGGIAFVHSMVDGNAAPKSVTSALRRHHGARLADRYACVVVAQTSTQVSQPWVPDLQAYDVDGGDQP</sequence>
<organism evidence="1 2">
    <name type="scientific">Streptomyces lasalocidi</name>
    <name type="common">Streptomyces lasaliensis</name>
    <dbReference type="NCBI Taxonomy" id="324833"/>
    <lineage>
        <taxon>Bacteria</taxon>
        <taxon>Bacillati</taxon>
        <taxon>Actinomycetota</taxon>
        <taxon>Actinomycetes</taxon>
        <taxon>Kitasatosporales</taxon>
        <taxon>Streptomycetaceae</taxon>
        <taxon>Streptomyces</taxon>
    </lineage>
</organism>
<evidence type="ECO:0000313" key="1">
    <source>
        <dbReference type="EMBL" id="TKS96252.1"/>
    </source>
</evidence>
<dbReference type="RefSeq" id="WP_137311353.1">
    <property type="nucleotide sequence ID" value="NZ_SZNQ01000003.1"/>
</dbReference>
<gene>
    <name evidence="1" type="ORF">E4U91_36720</name>
</gene>
<keyword evidence="2" id="KW-1185">Reference proteome</keyword>
<comment type="caution">
    <text evidence="1">The sequence shown here is derived from an EMBL/GenBank/DDBJ whole genome shotgun (WGS) entry which is preliminary data.</text>
</comment>
<name>A0A4V6AUJ8_STRLS</name>
<reference evidence="1 2" key="1">
    <citation type="submission" date="2019-04" db="EMBL/GenBank/DDBJ databases">
        <title>Streptomyces lasaliensis sp. nov., an Actinomycete isolated from soil which produces the polyether antibiotic lasalocid.</title>
        <authorList>
            <person name="Erwin G."/>
            <person name="Haber C."/>
        </authorList>
    </citation>
    <scope>NUCLEOTIDE SEQUENCE [LARGE SCALE GENOMIC DNA]</scope>
    <source>
        <strain evidence="1 2">X-537</strain>
    </source>
</reference>